<dbReference type="EMBL" id="QCYY01003248">
    <property type="protein sequence ID" value="ROT64468.1"/>
    <property type="molecule type" value="Genomic_DNA"/>
</dbReference>
<organism evidence="2 3">
    <name type="scientific">Penaeus vannamei</name>
    <name type="common">Whiteleg shrimp</name>
    <name type="synonym">Litopenaeus vannamei</name>
    <dbReference type="NCBI Taxonomy" id="6689"/>
    <lineage>
        <taxon>Eukaryota</taxon>
        <taxon>Metazoa</taxon>
        <taxon>Ecdysozoa</taxon>
        <taxon>Arthropoda</taxon>
        <taxon>Crustacea</taxon>
        <taxon>Multicrustacea</taxon>
        <taxon>Malacostraca</taxon>
        <taxon>Eumalacostraca</taxon>
        <taxon>Eucarida</taxon>
        <taxon>Decapoda</taxon>
        <taxon>Dendrobranchiata</taxon>
        <taxon>Penaeoidea</taxon>
        <taxon>Penaeidae</taxon>
        <taxon>Penaeus</taxon>
    </lineage>
</organism>
<reference evidence="2 3" key="1">
    <citation type="submission" date="2018-04" db="EMBL/GenBank/DDBJ databases">
        <authorList>
            <person name="Zhang X."/>
            <person name="Yuan J."/>
            <person name="Li F."/>
            <person name="Xiang J."/>
        </authorList>
    </citation>
    <scope>NUCLEOTIDE SEQUENCE [LARGE SCALE GENOMIC DNA]</scope>
    <source>
        <tissue evidence="2">Muscle</tissue>
    </source>
</reference>
<reference evidence="2 3" key="2">
    <citation type="submission" date="2019-01" db="EMBL/GenBank/DDBJ databases">
        <title>The decoding of complex shrimp genome reveals the adaptation for benthos swimmer, frequently molting mechanism and breeding impact on genome.</title>
        <authorList>
            <person name="Sun Y."/>
            <person name="Gao Y."/>
            <person name="Yu Y."/>
        </authorList>
    </citation>
    <scope>NUCLEOTIDE SEQUENCE [LARGE SCALE GENOMIC DNA]</scope>
    <source>
        <tissue evidence="2">Muscle</tissue>
    </source>
</reference>
<keyword evidence="3" id="KW-1185">Reference proteome</keyword>
<keyword evidence="1" id="KW-0812">Transmembrane</keyword>
<proteinExistence type="predicted"/>
<protein>
    <submittedName>
        <fullName evidence="2">Uncharacterized protein</fullName>
    </submittedName>
</protein>
<feature type="transmembrane region" description="Helical" evidence="1">
    <location>
        <begin position="386"/>
        <end position="404"/>
    </location>
</feature>
<comment type="caution">
    <text evidence="2">The sequence shown here is derived from an EMBL/GenBank/DDBJ whole genome shotgun (WGS) entry which is preliminary data.</text>
</comment>
<name>A0A3R7ML11_PENVA</name>
<keyword evidence="1" id="KW-1133">Transmembrane helix</keyword>
<dbReference type="STRING" id="6689.A0A3R7ML11"/>
<evidence type="ECO:0000256" key="1">
    <source>
        <dbReference type="SAM" id="Phobius"/>
    </source>
</evidence>
<accession>A0A3R7ML11</accession>
<dbReference type="Proteomes" id="UP000283509">
    <property type="component" value="Unassembled WGS sequence"/>
</dbReference>
<feature type="transmembrane region" description="Helical" evidence="1">
    <location>
        <begin position="115"/>
        <end position="137"/>
    </location>
</feature>
<gene>
    <name evidence="2" type="ORF">C7M84_017597</name>
</gene>
<dbReference type="PANTHER" id="PTHR37159:SF1">
    <property type="entry name" value="GH11867P"/>
    <property type="match status" value="1"/>
</dbReference>
<dbReference type="OrthoDB" id="6361347at2759"/>
<dbReference type="PANTHER" id="PTHR37159">
    <property type="entry name" value="GH11867P"/>
    <property type="match status" value="1"/>
</dbReference>
<sequence>MGAGEKKWLNLLVGEAGSTGCPESVVKPLSHSISVEQHCSHIKNGSPGEDCPGNTISTGNKNRGILPDTTAPVSSRMQELLEGLNEPGDCGNPIEPPSWLDRQLFNRGRDFYHRYLFCMSFSEVLALVFMLSMMRALRPLMYTGRSDSPRKALRRYFSTFQHVTAWHEGDVWDPADRAHKDLLSVRAIHNRLSGVFNSSKEHDRVWNTKIQDKGHEEPACPFYHTIREDLKDQAGDGLPLEGPDNPPFFISQWDMSLTQYQFMGLVVAHPHKMGAGAATDEDLEGLVHFWRGLGWLLGVDDKYNFCRGSLAEVRSLCLEVERLVGIPALAKADWNYEHMTLSLVTGLSHLMHTLSFEAGFRYVAYTLDLDIPNFINRMSFIGSVKYWLMRSAIGLLYYFPGLVFRLSDMLRAKTADFKNRLSTKG</sequence>
<dbReference type="AlphaFoldDB" id="A0A3R7ML11"/>
<evidence type="ECO:0000313" key="3">
    <source>
        <dbReference type="Proteomes" id="UP000283509"/>
    </source>
</evidence>
<evidence type="ECO:0000313" key="2">
    <source>
        <dbReference type="EMBL" id="ROT64468.1"/>
    </source>
</evidence>
<keyword evidence="1" id="KW-0472">Membrane</keyword>